<name>A0A1J4MB58_9CRYT</name>
<dbReference type="RefSeq" id="XP_067066646.1">
    <property type="nucleotide sequence ID" value="XM_067213395.1"/>
</dbReference>
<gene>
    <name evidence="3" type="ORF">cand_031690</name>
</gene>
<dbReference type="Pfam" id="PF03134">
    <property type="entry name" value="TB2_DP1_HVA22"/>
    <property type="match status" value="1"/>
</dbReference>
<dbReference type="Proteomes" id="UP000186804">
    <property type="component" value="Unassembled WGS sequence"/>
</dbReference>
<comment type="caution">
    <text evidence="3">The sequence shown here is derived from an EMBL/GenBank/DDBJ whole genome shotgun (WGS) entry which is preliminary data.</text>
</comment>
<evidence type="ECO:0000256" key="1">
    <source>
        <dbReference type="RuleBase" id="RU362006"/>
    </source>
</evidence>
<keyword evidence="2" id="KW-0472">Membrane</keyword>
<proteinExistence type="inferred from homology"/>
<dbReference type="OrthoDB" id="10009287at2759"/>
<keyword evidence="2" id="KW-0812">Transmembrane</keyword>
<dbReference type="InterPro" id="IPR004345">
    <property type="entry name" value="TB2_DP1_HVA22"/>
</dbReference>
<feature type="transmembrane region" description="Helical" evidence="2">
    <location>
        <begin position="77"/>
        <end position="96"/>
    </location>
</feature>
<comment type="subcellular location">
    <subcellularLocation>
        <location evidence="1">Membrane</location>
        <topology evidence="1">Multi-pass membrane protein</topology>
    </subcellularLocation>
</comment>
<dbReference type="EMBL" id="LRBS01000121">
    <property type="protein sequence ID" value="OII71456.1"/>
    <property type="molecule type" value="Genomic_DNA"/>
</dbReference>
<organism evidence="3 4">
    <name type="scientific">Cryptosporidium andersoni</name>
    <dbReference type="NCBI Taxonomy" id="117008"/>
    <lineage>
        <taxon>Eukaryota</taxon>
        <taxon>Sar</taxon>
        <taxon>Alveolata</taxon>
        <taxon>Apicomplexa</taxon>
        <taxon>Conoidasida</taxon>
        <taxon>Coccidia</taxon>
        <taxon>Eucoccidiorida</taxon>
        <taxon>Eimeriorina</taxon>
        <taxon>Cryptosporidiidae</taxon>
        <taxon>Cryptosporidium</taxon>
    </lineage>
</organism>
<feature type="transmembrane region" description="Helical" evidence="2">
    <location>
        <begin position="47"/>
        <end position="71"/>
    </location>
</feature>
<reference evidence="3 4" key="1">
    <citation type="submission" date="2016-10" db="EMBL/GenBank/DDBJ databases">
        <title>Reductive evolution of mitochondrial metabolism and differential evolution of invasion-related proteins in Cryptosporidium.</title>
        <authorList>
            <person name="Liu S."/>
            <person name="Roellig D.M."/>
            <person name="Guo Y."/>
            <person name="Li N."/>
            <person name="Frace M.A."/>
            <person name="Tang K."/>
            <person name="Zhang L."/>
            <person name="Feng Y."/>
            <person name="Xiao L."/>
        </authorList>
    </citation>
    <scope>NUCLEOTIDE SEQUENCE [LARGE SCALE GENOMIC DNA]</scope>
    <source>
        <strain evidence="3">30847</strain>
    </source>
</reference>
<feature type="transmembrane region" description="Helical" evidence="2">
    <location>
        <begin position="6"/>
        <end position="26"/>
    </location>
</feature>
<dbReference type="GO" id="GO:0016020">
    <property type="term" value="C:membrane"/>
    <property type="evidence" value="ECO:0007669"/>
    <property type="project" value="UniProtKB-SubCell"/>
</dbReference>
<protein>
    <submittedName>
        <fullName evidence="3">TB2 HVA22 family protein</fullName>
    </submittedName>
</protein>
<dbReference type="PANTHER" id="PTHR12300">
    <property type="entry name" value="HVA22-LIKE PROTEINS"/>
    <property type="match status" value="1"/>
</dbReference>
<evidence type="ECO:0000313" key="3">
    <source>
        <dbReference type="EMBL" id="OII71456.1"/>
    </source>
</evidence>
<keyword evidence="2" id="KW-1133">Transmembrane helix</keyword>
<evidence type="ECO:0000313" key="4">
    <source>
        <dbReference type="Proteomes" id="UP000186804"/>
    </source>
</evidence>
<accession>A0A1J4MB58</accession>
<keyword evidence="4" id="KW-1185">Reference proteome</keyword>
<dbReference type="VEuPathDB" id="CryptoDB:cand_031690"/>
<evidence type="ECO:0000256" key="2">
    <source>
        <dbReference type="SAM" id="Phobius"/>
    </source>
</evidence>
<sequence length="135" mass="15806">MIITIIPFPYLVCFAVQYIYPIYLTLNSVICPCNRNNSSTSELIQMLSYWVICSSICLVESILVVFTKIPFYYDAKLMILLWLILPIYSGSGYIFYKYVRSMYIQLVEDIKKGLAESYPHIKKFTDTYLAPSKRY</sequence>
<dbReference type="GeneID" id="92367353"/>
<comment type="similarity">
    <text evidence="1">Belongs to the DP1 family.</text>
</comment>
<dbReference type="AlphaFoldDB" id="A0A1J4MB58"/>